<accession>A0ACC1PN93</accession>
<evidence type="ECO:0000313" key="1">
    <source>
        <dbReference type="EMBL" id="KAJ2994642.1"/>
    </source>
</evidence>
<keyword evidence="2" id="KW-1185">Reference proteome</keyword>
<reference evidence="1" key="1">
    <citation type="submission" date="2022-08" db="EMBL/GenBank/DDBJ databases">
        <title>Genome Sequence of Pycnoporus sanguineus.</title>
        <authorList>
            <person name="Buettner E."/>
        </authorList>
    </citation>
    <scope>NUCLEOTIDE SEQUENCE</scope>
    <source>
        <strain evidence="1">CG-C14</strain>
    </source>
</reference>
<evidence type="ECO:0000313" key="2">
    <source>
        <dbReference type="Proteomes" id="UP001144978"/>
    </source>
</evidence>
<protein>
    <submittedName>
        <fullName evidence="1">Uncharacterized protein</fullName>
    </submittedName>
</protein>
<gene>
    <name evidence="1" type="ORF">NUW54_g7516</name>
</gene>
<comment type="caution">
    <text evidence="1">The sequence shown here is derived from an EMBL/GenBank/DDBJ whole genome shotgun (WGS) entry which is preliminary data.</text>
</comment>
<dbReference type="Proteomes" id="UP001144978">
    <property type="component" value="Unassembled WGS sequence"/>
</dbReference>
<organism evidence="1 2">
    <name type="scientific">Trametes sanguinea</name>
    <dbReference type="NCBI Taxonomy" id="158606"/>
    <lineage>
        <taxon>Eukaryota</taxon>
        <taxon>Fungi</taxon>
        <taxon>Dikarya</taxon>
        <taxon>Basidiomycota</taxon>
        <taxon>Agaricomycotina</taxon>
        <taxon>Agaricomycetes</taxon>
        <taxon>Polyporales</taxon>
        <taxon>Polyporaceae</taxon>
        <taxon>Trametes</taxon>
    </lineage>
</organism>
<sequence>MMQDNDSTEGRPVNSLSEGTKCVLASLLDRASELKAQAERQSEDDKAKAKAKADEDRVGGETIRAASLATFRKRKRGDETESASDVENNPSPSASKHRRLSRSSSAVRSSFEQQSSGASQQLLDLLSTHQKQQQEFQERVLTQLQENTNRCLRALEDLTAAVVQSLSR</sequence>
<dbReference type="EMBL" id="JANSHE010002168">
    <property type="protein sequence ID" value="KAJ2994642.1"/>
    <property type="molecule type" value="Genomic_DNA"/>
</dbReference>
<name>A0ACC1PN93_9APHY</name>
<proteinExistence type="predicted"/>